<proteinExistence type="predicted"/>
<reference evidence="2 3" key="1">
    <citation type="submission" date="2017-12" db="EMBL/GenBank/DDBJ databases">
        <title>Genome Sequence of a Multidrug-Resistant Candida haemulonii Isolate from a Patient with Chronic Leg Ulcers in Israel.</title>
        <authorList>
            <person name="Chow N.A."/>
            <person name="Gade L."/>
            <person name="Batra D."/>
            <person name="Rowe L.A."/>
            <person name="Ben-Ami R."/>
            <person name="Loparev V.N."/>
            <person name="Litvintseva A.P."/>
        </authorList>
    </citation>
    <scope>NUCLEOTIDE SEQUENCE [LARGE SCALE GENOMIC DNA]</scope>
    <source>
        <strain evidence="2 3">B11899</strain>
    </source>
</reference>
<dbReference type="AlphaFoldDB" id="A0A2V1AVL6"/>
<dbReference type="PANTHER" id="PTHR33840:SF2">
    <property type="entry name" value="TLE1 PHOSPHOLIPASE DOMAIN-CONTAINING PROTEIN"/>
    <property type="match status" value="1"/>
</dbReference>
<evidence type="ECO:0000313" key="2">
    <source>
        <dbReference type="EMBL" id="PVH21865.1"/>
    </source>
</evidence>
<dbReference type="PANTHER" id="PTHR33840">
    <property type="match status" value="1"/>
</dbReference>
<dbReference type="InterPro" id="IPR018712">
    <property type="entry name" value="Tle1-like_cat"/>
</dbReference>
<name>A0A2V1AVL6_9ASCO</name>
<protein>
    <recommendedName>
        <fullName evidence="1">T6SS Phospholipase effector Tle1-like catalytic domain-containing protein</fullName>
    </recommendedName>
</protein>
<dbReference type="Pfam" id="PF09994">
    <property type="entry name" value="T6SS_Tle1-like_cat"/>
    <property type="match status" value="1"/>
</dbReference>
<comment type="caution">
    <text evidence="2">The sequence shown here is derived from an EMBL/GenBank/DDBJ whole genome shotgun (WGS) entry which is preliminary data.</text>
</comment>
<feature type="domain" description="T6SS Phospholipase effector Tle1-like catalytic" evidence="1">
    <location>
        <begin position="3"/>
        <end position="296"/>
    </location>
</feature>
<accession>A0A2V1AVL6</accession>
<dbReference type="EMBL" id="PKFO01000005">
    <property type="protein sequence ID" value="PVH21865.1"/>
    <property type="molecule type" value="Genomic_DNA"/>
</dbReference>
<dbReference type="Proteomes" id="UP000244309">
    <property type="component" value="Unassembled WGS sequence"/>
</dbReference>
<evidence type="ECO:0000313" key="3">
    <source>
        <dbReference type="Proteomes" id="UP000244309"/>
    </source>
</evidence>
<dbReference type="STRING" id="45357.A0A2V1AVL6"/>
<gene>
    <name evidence="2" type="ORF">CXQ85_000860</name>
</gene>
<dbReference type="OrthoDB" id="3162439at2759"/>
<sequence length="489" mass="56242">MSKNLVLCFEGTAQGFGIPPPSNVIKLFSMLDQTSQTCYYQPGIGTTFGGAVPDIDSRGFFQRYFDTVKNSVDAAFALSFEAHVQAAYLFLMRFWEPGAKTYIFGFSRGGYTARVLIGFLECFGLFHPGSEMLVPMAWKVYMEWEKAGRPKRNPRSSFSLQLRKMFGRKIQIELLGIWDTVNSVGFFTDRIFPFTTCTSIVDHVRHAQSIDERRARFKQVSFQQVEDSSSKIEPTLWSKLRSWSNSWWSNQISVDCSDDILEVWFSGSHGDLGASWGDDENDRRLSEVPFRWMLAEACKFGLKLDKTRLSEYWKVYQPKDSILSYHHDHLSFKAPLYNEKKSLNTADVRVRRFNGRGSSSIFATLGWWLVELIPFSTKLPDKEGRWSTRFSPNLGRSRILPNHPSIHWTVFFRLAVVADYKPNNLPRELGKFLVESLKQAKVALLEEEVKRLESLDLDDIRQTDLHHIWEKVPDDLAWQTKAPAATSES</sequence>
<keyword evidence="3" id="KW-1185">Reference proteome</keyword>
<dbReference type="RefSeq" id="XP_025342805.1">
    <property type="nucleotide sequence ID" value="XM_025484590.1"/>
</dbReference>
<evidence type="ECO:0000259" key="1">
    <source>
        <dbReference type="Pfam" id="PF09994"/>
    </source>
</evidence>
<dbReference type="VEuPathDB" id="FungiDB:CXQ85_000860"/>
<dbReference type="GeneID" id="37006191"/>
<organism evidence="2 3">
    <name type="scientific">Candidozyma haemuli</name>
    <dbReference type="NCBI Taxonomy" id="45357"/>
    <lineage>
        <taxon>Eukaryota</taxon>
        <taxon>Fungi</taxon>
        <taxon>Dikarya</taxon>
        <taxon>Ascomycota</taxon>
        <taxon>Saccharomycotina</taxon>
        <taxon>Pichiomycetes</taxon>
        <taxon>Metschnikowiaceae</taxon>
        <taxon>Candidozyma</taxon>
    </lineage>
</organism>